<dbReference type="InterPro" id="IPR023376">
    <property type="entry name" value="YqcC-like_dom"/>
</dbReference>
<dbReference type="InterPro" id="IPR036814">
    <property type="entry name" value="YqcC-like_sf"/>
</dbReference>
<evidence type="ECO:0000313" key="2">
    <source>
        <dbReference type="EMBL" id="UZW73290.1"/>
    </source>
</evidence>
<dbReference type="AlphaFoldDB" id="A0A9E8HEQ8"/>
<dbReference type="PANTHER" id="PTHR39586">
    <property type="entry name" value="CYTOPLASMIC PROTEIN-RELATED"/>
    <property type="match status" value="1"/>
</dbReference>
<gene>
    <name evidence="2" type="ORF">NNL22_09510</name>
</gene>
<evidence type="ECO:0000259" key="1">
    <source>
        <dbReference type="Pfam" id="PF04287"/>
    </source>
</evidence>
<sequence>MHSDVADLLLEIELELRRLALWSEEPVSQAQLMSKEPFCIDTMSFPEWTQFVFIPRLKMIIEHKAELPKTSGIAPMAEEYFKGTNINGEAFILSFKKFDQLISRS</sequence>
<dbReference type="PANTHER" id="PTHR39586:SF1">
    <property type="entry name" value="CYTOPLASMIC PROTEIN"/>
    <property type="match status" value="1"/>
</dbReference>
<dbReference type="KEGG" id="asem:NNL22_09510"/>
<reference evidence="2" key="1">
    <citation type="submission" date="2022-07" db="EMBL/GenBank/DDBJ databases">
        <title>Alkalimarinus sp. nov., isolated from gut of a Alitta virens.</title>
        <authorList>
            <person name="Yang A.I."/>
            <person name="Shin N.-R."/>
        </authorList>
    </citation>
    <scope>NUCLEOTIDE SEQUENCE</scope>
    <source>
        <strain evidence="2">FA028</strain>
    </source>
</reference>
<dbReference type="Gene3D" id="1.20.1440.40">
    <property type="entry name" value="YqcC-like"/>
    <property type="match status" value="1"/>
</dbReference>
<organism evidence="2 3">
    <name type="scientific">Alkalimarinus sediminis</name>
    <dbReference type="NCBI Taxonomy" id="1632866"/>
    <lineage>
        <taxon>Bacteria</taxon>
        <taxon>Pseudomonadati</taxon>
        <taxon>Pseudomonadota</taxon>
        <taxon>Gammaproteobacteria</taxon>
        <taxon>Alteromonadales</taxon>
        <taxon>Alteromonadaceae</taxon>
        <taxon>Alkalimarinus</taxon>
    </lineage>
</organism>
<dbReference type="RefSeq" id="WP_251813003.1">
    <property type="nucleotide sequence ID" value="NZ_CP101527.1"/>
</dbReference>
<dbReference type="GO" id="GO:0044010">
    <property type="term" value="P:single-species biofilm formation"/>
    <property type="evidence" value="ECO:0007669"/>
    <property type="project" value="TreeGrafter"/>
</dbReference>
<dbReference type="PIRSF" id="PIRSF006257">
    <property type="entry name" value="UCP006257"/>
    <property type="match status" value="1"/>
</dbReference>
<feature type="domain" description="YqcC-like" evidence="1">
    <location>
        <begin position="5"/>
        <end position="101"/>
    </location>
</feature>
<name>A0A9E8HEQ8_9ALTE</name>
<dbReference type="InterPro" id="IPR007384">
    <property type="entry name" value="UCP006257"/>
</dbReference>
<dbReference type="SUPFAM" id="SSF158452">
    <property type="entry name" value="YqcC-like"/>
    <property type="match status" value="1"/>
</dbReference>
<dbReference type="EMBL" id="CP101527">
    <property type="protein sequence ID" value="UZW73290.1"/>
    <property type="molecule type" value="Genomic_DNA"/>
</dbReference>
<proteinExistence type="predicted"/>
<dbReference type="Proteomes" id="UP001164472">
    <property type="component" value="Chromosome"/>
</dbReference>
<evidence type="ECO:0000313" key="3">
    <source>
        <dbReference type="Proteomes" id="UP001164472"/>
    </source>
</evidence>
<dbReference type="Pfam" id="PF04287">
    <property type="entry name" value="DUF446"/>
    <property type="match status" value="1"/>
</dbReference>
<accession>A0A9E8HEQ8</accession>
<keyword evidence="3" id="KW-1185">Reference proteome</keyword>
<protein>
    <submittedName>
        <fullName evidence="2">YqcC family protein</fullName>
    </submittedName>
</protein>